<evidence type="ECO:0000256" key="5">
    <source>
        <dbReference type="ARBA" id="ARBA00023242"/>
    </source>
</evidence>
<organism evidence="8 9">
    <name type="scientific">Oidiodendron maius (strain Zn)</name>
    <dbReference type="NCBI Taxonomy" id="913774"/>
    <lineage>
        <taxon>Eukaryota</taxon>
        <taxon>Fungi</taxon>
        <taxon>Dikarya</taxon>
        <taxon>Ascomycota</taxon>
        <taxon>Pezizomycotina</taxon>
        <taxon>Leotiomycetes</taxon>
        <taxon>Leotiomycetes incertae sedis</taxon>
        <taxon>Myxotrichaceae</taxon>
        <taxon>Oidiodendron</taxon>
    </lineage>
</organism>
<dbReference type="GO" id="GO:0008270">
    <property type="term" value="F:zinc ion binding"/>
    <property type="evidence" value="ECO:0007669"/>
    <property type="project" value="InterPro"/>
</dbReference>
<dbReference type="Proteomes" id="UP000054321">
    <property type="component" value="Unassembled WGS sequence"/>
</dbReference>
<reference evidence="9" key="2">
    <citation type="submission" date="2015-01" db="EMBL/GenBank/DDBJ databases">
        <title>Evolutionary Origins and Diversification of the Mycorrhizal Mutualists.</title>
        <authorList>
            <consortium name="DOE Joint Genome Institute"/>
            <consortium name="Mycorrhizal Genomics Consortium"/>
            <person name="Kohler A."/>
            <person name="Kuo A."/>
            <person name="Nagy L.G."/>
            <person name="Floudas D."/>
            <person name="Copeland A."/>
            <person name="Barry K.W."/>
            <person name="Cichocki N."/>
            <person name="Veneault-Fourrey C."/>
            <person name="LaButti K."/>
            <person name="Lindquist E.A."/>
            <person name="Lipzen A."/>
            <person name="Lundell T."/>
            <person name="Morin E."/>
            <person name="Murat C."/>
            <person name="Riley R."/>
            <person name="Ohm R."/>
            <person name="Sun H."/>
            <person name="Tunlid A."/>
            <person name="Henrissat B."/>
            <person name="Grigoriev I.V."/>
            <person name="Hibbett D.S."/>
            <person name="Martin F."/>
        </authorList>
    </citation>
    <scope>NUCLEOTIDE SEQUENCE [LARGE SCALE GENOMIC DNA]</scope>
    <source>
        <strain evidence="9">Zn</strain>
    </source>
</reference>
<comment type="subcellular location">
    <subcellularLocation>
        <location evidence="1">Nucleus</location>
    </subcellularLocation>
</comment>
<dbReference type="InterPro" id="IPR051089">
    <property type="entry name" value="prtT"/>
</dbReference>
<evidence type="ECO:0000256" key="2">
    <source>
        <dbReference type="ARBA" id="ARBA00023015"/>
    </source>
</evidence>
<dbReference type="PANTHER" id="PTHR31845:SF19">
    <property type="entry name" value="TRANSCRIPTION FACTOR DOMAIN-CONTAINING PROTEIN"/>
    <property type="match status" value="1"/>
</dbReference>
<name>A0A0C3C4W4_OIDMZ</name>
<feature type="compositionally biased region" description="Polar residues" evidence="6">
    <location>
        <begin position="53"/>
        <end position="63"/>
    </location>
</feature>
<evidence type="ECO:0000256" key="1">
    <source>
        <dbReference type="ARBA" id="ARBA00004123"/>
    </source>
</evidence>
<dbReference type="EMBL" id="KN832892">
    <property type="protein sequence ID" value="KIM93953.1"/>
    <property type="molecule type" value="Genomic_DNA"/>
</dbReference>
<dbReference type="GO" id="GO:0005634">
    <property type="term" value="C:nucleus"/>
    <property type="evidence" value="ECO:0007669"/>
    <property type="project" value="UniProtKB-SubCell"/>
</dbReference>
<dbReference type="PROSITE" id="PS00463">
    <property type="entry name" value="ZN2_CY6_FUNGAL_1"/>
    <property type="match status" value="1"/>
</dbReference>
<keyword evidence="2" id="KW-0805">Transcription regulation</keyword>
<dbReference type="InterPro" id="IPR001138">
    <property type="entry name" value="Zn2Cys6_DnaBD"/>
</dbReference>
<feature type="region of interest" description="Disordered" evidence="6">
    <location>
        <begin position="52"/>
        <end position="116"/>
    </location>
</feature>
<evidence type="ECO:0000313" key="8">
    <source>
        <dbReference type="EMBL" id="KIM93953.1"/>
    </source>
</evidence>
<dbReference type="HOGENOM" id="CLU_023585_0_0_1"/>
<keyword evidence="3" id="KW-0238">DNA-binding</keyword>
<dbReference type="Pfam" id="PF00172">
    <property type="entry name" value="Zn_clus"/>
    <property type="match status" value="1"/>
</dbReference>
<dbReference type="SUPFAM" id="SSF57701">
    <property type="entry name" value="Zn2/Cys6 DNA-binding domain"/>
    <property type="match status" value="1"/>
</dbReference>
<evidence type="ECO:0000259" key="7">
    <source>
        <dbReference type="PROSITE" id="PS50048"/>
    </source>
</evidence>
<dbReference type="GO" id="GO:0000976">
    <property type="term" value="F:transcription cis-regulatory region binding"/>
    <property type="evidence" value="ECO:0007669"/>
    <property type="project" value="TreeGrafter"/>
</dbReference>
<gene>
    <name evidence="8" type="ORF">OIDMADRAFT_184628</name>
</gene>
<keyword evidence="5" id="KW-0539">Nucleus</keyword>
<dbReference type="OrthoDB" id="39175at2759"/>
<proteinExistence type="predicted"/>
<keyword evidence="9" id="KW-1185">Reference proteome</keyword>
<dbReference type="GO" id="GO:0000981">
    <property type="term" value="F:DNA-binding transcription factor activity, RNA polymerase II-specific"/>
    <property type="evidence" value="ECO:0007669"/>
    <property type="project" value="InterPro"/>
</dbReference>
<feature type="domain" description="Zn(2)-C6 fungal-type" evidence="7">
    <location>
        <begin position="13"/>
        <end position="44"/>
    </location>
</feature>
<evidence type="ECO:0000256" key="6">
    <source>
        <dbReference type="SAM" id="MobiDB-lite"/>
    </source>
</evidence>
<sequence length="669" mass="73577">MAADRLLGAAPVACVSCRRLKMRCIGAANPPCVRCLKSNRECMVKLPNRQQRHLSSSLSNAPTSPNPLVGHTPSPGISHASTSPAVRPEAASQPQEPSPRLASEERTPLLDQTSVPSIFSSSPITIASTKATQSDSPSSGVPASHTQLEFDQVSHSTLVDLVEFFLQKMICYTPVLSLEPLDSPEVLIGSRRPLAYAMAFVASTHSPGYTPTRLALLPHMLKMLQLPHDVMDNSQNDNWTLLQALAVLYAYPRVAAVSKQDGEKQMSPWAVKSAVETCAMQISLHQSIEDLKTLVKSRESDILSSLSYRRSFFWLWLFVKSRHHSILTRTPPTMHFDQTIASTLDLLLNLGPPPGVWRVLAEAALHHKWDQAARFDKNLPEWWCVPPDTKDGGALLELLESAEVLLQEWNSDWLPPTEISSPSRSSVASNFQDPSIFANSITAFNGFVTRFNIVSFAASIISHQLVTKTGLAIFPSTTAQSPELSAFLNCVLKSADAAAACCDSILDLKPIAREQLRYMPDYGFTMLALCCLHLVYAYNMCPDNSTLRSYLVKAERVASLMMDLCVGCNVCPKIYGEYVSFQLRQATRSSILTLDNSNADQIMADSQSFSVRGHEDSRPWLQLGPTGSTYPFLDDLLDLSLMNGNWPVMDLGSGGSLPLNSELFNMFNT</sequence>
<accession>A0A0C3C4W4</accession>
<dbReference type="Gene3D" id="4.10.240.10">
    <property type="entry name" value="Zn(2)-C6 fungal-type DNA-binding domain"/>
    <property type="match status" value="1"/>
</dbReference>
<dbReference type="PROSITE" id="PS50048">
    <property type="entry name" value="ZN2_CY6_FUNGAL_2"/>
    <property type="match status" value="1"/>
</dbReference>
<dbReference type="InterPro" id="IPR036864">
    <property type="entry name" value="Zn2-C6_fun-type_DNA-bd_sf"/>
</dbReference>
<dbReference type="PANTHER" id="PTHR31845">
    <property type="entry name" value="FINGER DOMAIN PROTEIN, PUTATIVE-RELATED"/>
    <property type="match status" value="1"/>
</dbReference>
<evidence type="ECO:0000256" key="3">
    <source>
        <dbReference type="ARBA" id="ARBA00023125"/>
    </source>
</evidence>
<evidence type="ECO:0000313" key="9">
    <source>
        <dbReference type="Proteomes" id="UP000054321"/>
    </source>
</evidence>
<protein>
    <recommendedName>
        <fullName evidence="7">Zn(2)-C6 fungal-type domain-containing protein</fullName>
    </recommendedName>
</protein>
<dbReference type="InParanoid" id="A0A0C3C4W4"/>
<dbReference type="SMART" id="SM00066">
    <property type="entry name" value="GAL4"/>
    <property type="match status" value="1"/>
</dbReference>
<evidence type="ECO:0000256" key="4">
    <source>
        <dbReference type="ARBA" id="ARBA00023163"/>
    </source>
</evidence>
<reference evidence="8 9" key="1">
    <citation type="submission" date="2014-04" db="EMBL/GenBank/DDBJ databases">
        <authorList>
            <consortium name="DOE Joint Genome Institute"/>
            <person name="Kuo A."/>
            <person name="Martino E."/>
            <person name="Perotto S."/>
            <person name="Kohler A."/>
            <person name="Nagy L.G."/>
            <person name="Floudas D."/>
            <person name="Copeland A."/>
            <person name="Barry K.W."/>
            <person name="Cichocki N."/>
            <person name="Veneault-Fourrey C."/>
            <person name="LaButti K."/>
            <person name="Lindquist E.A."/>
            <person name="Lipzen A."/>
            <person name="Lundell T."/>
            <person name="Morin E."/>
            <person name="Murat C."/>
            <person name="Sun H."/>
            <person name="Tunlid A."/>
            <person name="Henrissat B."/>
            <person name="Grigoriev I.V."/>
            <person name="Hibbett D.S."/>
            <person name="Martin F."/>
            <person name="Nordberg H.P."/>
            <person name="Cantor M.N."/>
            <person name="Hua S.X."/>
        </authorList>
    </citation>
    <scope>NUCLEOTIDE SEQUENCE [LARGE SCALE GENOMIC DNA]</scope>
    <source>
        <strain evidence="8 9">Zn</strain>
    </source>
</reference>
<keyword evidence="4" id="KW-0804">Transcription</keyword>
<dbReference type="AlphaFoldDB" id="A0A0C3C4W4"/>
<dbReference type="CDD" id="cd00067">
    <property type="entry name" value="GAL4"/>
    <property type="match status" value="1"/>
</dbReference>